<dbReference type="RefSeq" id="WP_314012550.1">
    <property type="nucleotide sequence ID" value="NZ_JAVTTP010000001.1"/>
</dbReference>
<evidence type="ECO:0000313" key="2">
    <source>
        <dbReference type="EMBL" id="MDT7827573.1"/>
    </source>
</evidence>
<dbReference type="NCBIfam" id="TIGR02778">
    <property type="entry name" value="ligD_pol"/>
    <property type="match status" value="1"/>
</dbReference>
<accession>A0ABU3L2T8</accession>
<sequence length="272" mass="31043">MKISGIEISHPDKPLFPDKGITKADMVTYYHKISDRMLPFLKNRPLTLQRFPDGIDGEGFFQKHAQDYYPDFIERITIETEKGTSEQIICNSQKSLIYLANQGAISFHVWLSRKNDLHRPDKVVFDLDPSDATDFSKVKKAARIVGDELREEGIEARLMTTGKSGLHVFYGIKKADNFDEVRKATHKMAEKLVDRHPELLTLEMRKSKRGKKVFLDYLRNAYGQTAICPFSLRPTPKAGVATPVEWGELNKLEGGDHYHYGNIFRRLGAKAS</sequence>
<dbReference type="GO" id="GO:0003910">
    <property type="term" value="F:DNA ligase (ATP) activity"/>
    <property type="evidence" value="ECO:0007669"/>
    <property type="project" value="UniProtKB-EC"/>
</dbReference>
<dbReference type="PANTHER" id="PTHR42705:SF2">
    <property type="entry name" value="BIFUNCTIONAL NON-HOMOLOGOUS END JOINING PROTEIN LIGD"/>
    <property type="match status" value="1"/>
</dbReference>
<keyword evidence="2" id="KW-0436">Ligase</keyword>
<dbReference type="Pfam" id="PF21686">
    <property type="entry name" value="LigD_Prim-Pol"/>
    <property type="match status" value="1"/>
</dbReference>
<dbReference type="Proteomes" id="UP001250656">
    <property type="component" value="Unassembled WGS sequence"/>
</dbReference>
<dbReference type="EMBL" id="JAVTTP010000001">
    <property type="protein sequence ID" value="MDT7827573.1"/>
    <property type="molecule type" value="Genomic_DNA"/>
</dbReference>
<comment type="caution">
    <text evidence="2">The sequence shown here is derived from an EMBL/GenBank/DDBJ whole genome shotgun (WGS) entry which is preliminary data.</text>
</comment>
<dbReference type="CDD" id="cd04861">
    <property type="entry name" value="LigD_Pol_like"/>
    <property type="match status" value="1"/>
</dbReference>
<organism evidence="2 3">
    <name type="scientific">Pricia mediterranea</name>
    <dbReference type="NCBI Taxonomy" id="3076079"/>
    <lineage>
        <taxon>Bacteria</taxon>
        <taxon>Pseudomonadati</taxon>
        <taxon>Bacteroidota</taxon>
        <taxon>Flavobacteriia</taxon>
        <taxon>Flavobacteriales</taxon>
        <taxon>Flavobacteriaceae</taxon>
        <taxon>Pricia</taxon>
    </lineage>
</organism>
<dbReference type="InterPro" id="IPR014145">
    <property type="entry name" value="LigD_pol_dom"/>
</dbReference>
<dbReference type="EC" id="6.5.1.1" evidence="2"/>
<evidence type="ECO:0000259" key="1">
    <source>
        <dbReference type="Pfam" id="PF21686"/>
    </source>
</evidence>
<dbReference type="Gene3D" id="3.90.920.10">
    <property type="entry name" value="DNA primase, PRIM domain"/>
    <property type="match status" value="1"/>
</dbReference>
<proteinExistence type="predicted"/>
<evidence type="ECO:0000313" key="3">
    <source>
        <dbReference type="Proteomes" id="UP001250656"/>
    </source>
</evidence>
<dbReference type="PANTHER" id="PTHR42705">
    <property type="entry name" value="BIFUNCTIONAL NON-HOMOLOGOUS END JOINING PROTEIN LIGD"/>
    <property type="match status" value="1"/>
</dbReference>
<dbReference type="InterPro" id="IPR052171">
    <property type="entry name" value="NHEJ_LigD"/>
</dbReference>
<feature type="domain" description="DNA ligase D polymerase" evidence="1">
    <location>
        <begin position="22"/>
        <end position="269"/>
    </location>
</feature>
<protein>
    <submittedName>
        <fullName evidence="2">Non-homologous end-joining DNA ligase</fullName>
        <ecNumber evidence="2">6.5.1.1</ecNumber>
    </submittedName>
</protein>
<keyword evidence="3" id="KW-1185">Reference proteome</keyword>
<gene>
    <name evidence="2" type="primary">ligD</name>
    <name evidence="2" type="ORF">RQM65_02700</name>
</gene>
<reference evidence="2 3" key="1">
    <citation type="submission" date="2023-09" db="EMBL/GenBank/DDBJ databases">
        <title>Novel taxa isolated from Blanes Bay.</title>
        <authorList>
            <person name="Rey-Velasco X."/>
            <person name="Lucena T."/>
        </authorList>
    </citation>
    <scope>NUCLEOTIDE SEQUENCE [LARGE SCALE GENOMIC DNA]</scope>
    <source>
        <strain evidence="2 3">S334</strain>
    </source>
</reference>
<name>A0ABU3L2T8_9FLAO</name>